<evidence type="ECO:0000256" key="3">
    <source>
        <dbReference type="ARBA" id="ARBA00022448"/>
    </source>
</evidence>
<name>A0A1H7KM06_9HYPH</name>
<accession>A0A1H7KM06</accession>
<dbReference type="GO" id="GO:0015833">
    <property type="term" value="P:peptide transport"/>
    <property type="evidence" value="ECO:0007669"/>
    <property type="project" value="TreeGrafter"/>
</dbReference>
<dbReference type="PANTHER" id="PTHR30290:SF9">
    <property type="entry name" value="OLIGOPEPTIDE-BINDING PROTEIN APPA"/>
    <property type="match status" value="1"/>
</dbReference>
<comment type="subcellular location">
    <subcellularLocation>
        <location evidence="1">Periplasm</location>
    </subcellularLocation>
</comment>
<dbReference type="PANTHER" id="PTHR30290">
    <property type="entry name" value="PERIPLASMIC BINDING COMPONENT OF ABC TRANSPORTER"/>
    <property type="match status" value="1"/>
</dbReference>
<dbReference type="InterPro" id="IPR039424">
    <property type="entry name" value="SBP_5"/>
</dbReference>
<dbReference type="OrthoDB" id="9803988at2"/>
<dbReference type="EMBL" id="FOAN01000002">
    <property type="protein sequence ID" value="SEK87045.1"/>
    <property type="molecule type" value="Genomic_DNA"/>
</dbReference>
<gene>
    <name evidence="6" type="ORF">SAMN04515666_102231</name>
</gene>
<evidence type="ECO:0000256" key="1">
    <source>
        <dbReference type="ARBA" id="ARBA00004418"/>
    </source>
</evidence>
<dbReference type="GO" id="GO:0043190">
    <property type="term" value="C:ATP-binding cassette (ABC) transporter complex"/>
    <property type="evidence" value="ECO:0007669"/>
    <property type="project" value="InterPro"/>
</dbReference>
<dbReference type="GO" id="GO:1904680">
    <property type="term" value="F:peptide transmembrane transporter activity"/>
    <property type="evidence" value="ECO:0007669"/>
    <property type="project" value="TreeGrafter"/>
</dbReference>
<keyword evidence="3" id="KW-0813">Transport</keyword>
<dbReference type="Gene3D" id="3.10.105.10">
    <property type="entry name" value="Dipeptide-binding Protein, Domain 3"/>
    <property type="match status" value="1"/>
</dbReference>
<feature type="domain" description="Solute-binding protein family 5" evidence="5">
    <location>
        <begin position="74"/>
        <end position="446"/>
    </location>
</feature>
<dbReference type="STRING" id="1036779.SAMN04515666_102231"/>
<dbReference type="CDD" id="cd08498">
    <property type="entry name" value="PBP2_NikA_DppA_OppA_like_2"/>
    <property type="match status" value="1"/>
</dbReference>
<dbReference type="AlphaFoldDB" id="A0A1H7KM06"/>
<proteinExistence type="inferred from homology"/>
<evidence type="ECO:0000259" key="5">
    <source>
        <dbReference type="Pfam" id="PF00496"/>
    </source>
</evidence>
<dbReference type="Proteomes" id="UP000199664">
    <property type="component" value="Unassembled WGS sequence"/>
</dbReference>
<evidence type="ECO:0000313" key="7">
    <source>
        <dbReference type="Proteomes" id="UP000199664"/>
    </source>
</evidence>
<dbReference type="Gene3D" id="3.90.76.10">
    <property type="entry name" value="Dipeptide-binding Protein, Domain 1"/>
    <property type="match status" value="1"/>
</dbReference>
<keyword evidence="4" id="KW-0732">Signal</keyword>
<sequence>MKTFSAKGLKALKLAIVAAPVIGIAGIASAQELKIGLSAELSSLDPHYHNLTPNNMLARHIYEPLVGQDEKQQLKPGLAESWKAIDDTTWEFKLRKNVTFHDGSPFTADDVIATMQRAPNVPKSPSSFNAYVRGKEFTKVDDHTIRIKTTEPAPLVPTDLSTFGVISAKCKDTTTEDFNLGKCAAGGTGPYKQAEYVAGDRVMLTPNETYWGGKEPWSKVTFRMITSAPTRVAALLAGDLDVIENVPTSDVARLKGDAKLNVSSTVSNRVIYFHMDHFREVSPFIKGKDGSEIKNPLRNLKVRQALSMAINRPGIVERIMEKEAIPAGQLLPDGFFGTSKKLKPVAFDLNGAKKLLAEAGYPNGFKMKLHGPTNRYLNDTKIIEAVAQMFSRLGIETEVETLPSANFFTRASQGGQGNVPEFSFILVGWGAGTGESSDSLKALLATFDPKKGMGATNRGRYSNPAFDAKLDEALRTVDDAKRDAALAEAMEISMNDVGLIPTHYQLNTWASRKGVKVQARTDEYTLATGIRKD</sequence>
<dbReference type="GO" id="GO:0030288">
    <property type="term" value="C:outer membrane-bounded periplasmic space"/>
    <property type="evidence" value="ECO:0007669"/>
    <property type="project" value="UniProtKB-ARBA"/>
</dbReference>
<comment type="similarity">
    <text evidence="2">Belongs to the bacterial solute-binding protein 5 family.</text>
</comment>
<evidence type="ECO:0000313" key="6">
    <source>
        <dbReference type="EMBL" id="SEK87045.1"/>
    </source>
</evidence>
<reference evidence="7" key="1">
    <citation type="submission" date="2016-10" db="EMBL/GenBank/DDBJ databases">
        <authorList>
            <person name="Varghese N."/>
            <person name="Submissions S."/>
        </authorList>
    </citation>
    <scope>NUCLEOTIDE SEQUENCE [LARGE SCALE GENOMIC DNA]</scope>
    <source>
        <strain evidence="7">LMG 26383,CCUG 61248,R- 45681</strain>
    </source>
</reference>
<keyword evidence="7" id="KW-1185">Reference proteome</keyword>
<dbReference type="PIRSF" id="PIRSF002741">
    <property type="entry name" value="MppA"/>
    <property type="match status" value="1"/>
</dbReference>
<protein>
    <submittedName>
        <fullName evidence="6">Peptide/nickel transport system substrate-binding protein</fullName>
    </submittedName>
</protein>
<dbReference type="Gene3D" id="3.40.190.10">
    <property type="entry name" value="Periplasmic binding protein-like II"/>
    <property type="match status" value="1"/>
</dbReference>
<organism evidence="6 7">
    <name type="scientific">Bosea lupini</name>
    <dbReference type="NCBI Taxonomy" id="1036779"/>
    <lineage>
        <taxon>Bacteria</taxon>
        <taxon>Pseudomonadati</taxon>
        <taxon>Pseudomonadota</taxon>
        <taxon>Alphaproteobacteria</taxon>
        <taxon>Hyphomicrobiales</taxon>
        <taxon>Boseaceae</taxon>
        <taxon>Bosea</taxon>
    </lineage>
</organism>
<dbReference type="SUPFAM" id="SSF53850">
    <property type="entry name" value="Periplasmic binding protein-like II"/>
    <property type="match status" value="1"/>
</dbReference>
<dbReference type="InterPro" id="IPR030678">
    <property type="entry name" value="Peptide/Ni-bd"/>
</dbReference>
<dbReference type="RefSeq" id="WP_091831089.1">
    <property type="nucleotide sequence ID" value="NZ_FOAN01000002.1"/>
</dbReference>
<dbReference type="Pfam" id="PF00496">
    <property type="entry name" value="SBP_bac_5"/>
    <property type="match status" value="1"/>
</dbReference>
<evidence type="ECO:0000256" key="2">
    <source>
        <dbReference type="ARBA" id="ARBA00005695"/>
    </source>
</evidence>
<dbReference type="InterPro" id="IPR000914">
    <property type="entry name" value="SBP_5_dom"/>
</dbReference>
<evidence type="ECO:0000256" key="4">
    <source>
        <dbReference type="ARBA" id="ARBA00022729"/>
    </source>
</evidence>